<dbReference type="EMBL" id="VSRR010002086">
    <property type="protein sequence ID" value="MPC29524.1"/>
    <property type="molecule type" value="Genomic_DNA"/>
</dbReference>
<keyword evidence="3" id="KW-1185">Reference proteome</keyword>
<evidence type="ECO:0000256" key="1">
    <source>
        <dbReference type="SAM" id="MobiDB-lite"/>
    </source>
</evidence>
<evidence type="ECO:0000313" key="2">
    <source>
        <dbReference type="EMBL" id="MPC29524.1"/>
    </source>
</evidence>
<accession>A0A5B7E9Q7</accession>
<name>A0A5B7E9Q7_PORTR</name>
<organism evidence="2 3">
    <name type="scientific">Portunus trituberculatus</name>
    <name type="common">Swimming crab</name>
    <name type="synonym">Neptunus trituberculatus</name>
    <dbReference type="NCBI Taxonomy" id="210409"/>
    <lineage>
        <taxon>Eukaryota</taxon>
        <taxon>Metazoa</taxon>
        <taxon>Ecdysozoa</taxon>
        <taxon>Arthropoda</taxon>
        <taxon>Crustacea</taxon>
        <taxon>Multicrustacea</taxon>
        <taxon>Malacostraca</taxon>
        <taxon>Eumalacostraca</taxon>
        <taxon>Eucarida</taxon>
        <taxon>Decapoda</taxon>
        <taxon>Pleocyemata</taxon>
        <taxon>Brachyura</taxon>
        <taxon>Eubrachyura</taxon>
        <taxon>Portunoidea</taxon>
        <taxon>Portunidae</taxon>
        <taxon>Portuninae</taxon>
        <taxon>Portunus</taxon>
    </lineage>
</organism>
<comment type="caution">
    <text evidence="2">The sequence shown here is derived from an EMBL/GenBank/DDBJ whole genome shotgun (WGS) entry which is preliminary data.</text>
</comment>
<protein>
    <submittedName>
        <fullName evidence="2">Uncharacterized protein</fullName>
    </submittedName>
</protein>
<feature type="region of interest" description="Disordered" evidence="1">
    <location>
        <begin position="18"/>
        <end position="37"/>
    </location>
</feature>
<evidence type="ECO:0000313" key="3">
    <source>
        <dbReference type="Proteomes" id="UP000324222"/>
    </source>
</evidence>
<gene>
    <name evidence="2" type="ORF">E2C01_022762</name>
</gene>
<proteinExistence type="predicted"/>
<sequence>MKATVATMTMARVMTTASSNWPMHSDTTDDTSSSRIRGSLNCQWRREENPYIITTTTKNTLVHFMKTHWSLLRVAKTIHTNNSSNNTLLATPCQLQGLMKQVWLDLRLGSPIHPPKVRKH</sequence>
<reference evidence="2 3" key="1">
    <citation type="submission" date="2019-05" db="EMBL/GenBank/DDBJ databases">
        <title>Another draft genome of Portunus trituberculatus and its Hox gene families provides insights of decapod evolution.</title>
        <authorList>
            <person name="Jeong J.-H."/>
            <person name="Song I."/>
            <person name="Kim S."/>
            <person name="Choi T."/>
            <person name="Kim D."/>
            <person name="Ryu S."/>
            <person name="Kim W."/>
        </authorList>
    </citation>
    <scope>NUCLEOTIDE SEQUENCE [LARGE SCALE GENOMIC DNA]</scope>
    <source>
        <tissue evidence="2">Muscle</tissue>
    </source>
</reference>
<dbReference type="AlphaFoldDB" id="A0A5B7E9Q7"/>
<dbReference type="Proteomes" id="UP000324222">
    <property type="component" value="Unassembled WGS sequence"/>
</dbReference>